<comment type="caution">
    <text evidence="2">The sequence shown here is derived from an EMBL/GenBank/DDBJ whole genome shotgun (WGS) entry which is preliminary data.</text>
</comment>
<dbReference type="AlphaFoldDB" id="A0AA36GJ85"/>
<dbReference type="Proteomes" id="UP001176961">
    <property type="component" value="Unassembled WGS sequence"/>
</dbReference>
<feature type="signal peptide" evidence="1">
    <location>
        <begin position="1"/>
        <end position="20"/>
    </location>
</feature>
<evidence type="ECO:0000313" key="3">
    <source>
        <dbReference type="Proteomes" id="UP001176961"/>
    </source>
</evidence>
<dbReference type="PANTHER" id="PTHR33995">
    <property type="entry name" value="PROTEIN CBG18546"/>
    <property type="match status" value="1"/>
</dbReference>
<evidence type="ECO:0000313" key="2">
    <source>
        <dbReference type="EMBL" id="CAJ0591471.1"/>
    </source>
</evidence>
<reference evidence="2" key="1">
    <citation type="submission" date="2023-07" db="EMBL/GenBank/DDBJ databases">
        <authorList>
            <consortium name="CYATHOMIX"/>
        </authorList>
    </citation>
    <scope>NUCLEOTIDE SEQUENCE</scope>
    <source>
        <strain evidence="2">N/A</strain>
    </source>
</reference>
<protein>
    <submittedName>
        <fullName evidence="2">Uncharacterized protein</fullName>
    </submittedName>
</protein>
<sequence>MKQLPVIFLFMLLCQRNYESRTVDRFAEYNEINATTNYSVLDDKRAENKVLEDALRKFNLSAHSNLAATGNKSNSHPITSLELYYHSERRVPSQITTKHCKLYLFYEKCVPAGKEISPGKLSMCYTCKRIYHVSYNCYPRVLKAEVCDRSNGDCAFDNGRPQGTCISTYSTVALLGSVGNDNCTFLPEAFEMPTGCQCALRKHSALKATWYSPSIQRQTLSDKR</sequence>
<proteinExistence type="predicted"/>
<dbReference type="PANTHER" id="PTHR33995:SF13">
    <property type="entry name" value="CTCK DOMAIN-CONTAINING PROTEIN"/>
    <property type="match status" value="1"/>
</dbReference>
<feature type="chain" id="PRO_5041379001" evidence="1">
    <location>
        <begin position="21"/>
        <end position="224"/>
    </location>
</feature>
<dbReference type="Gene3D" id="2.10.90.10">
    <property type="entry name" value="Cystine-knot cytokines"/>
    <property type="match status" value="1"/>
</dbReference>
<evidence type="ECO:0000256" key="1">
    <source>
        <dbReference type="SAM" id="SignalP"/>
    </source>
</evidence>
<organism evidence="2 3">
    <name type="scientific">Cylicocyclus nassatus</name>
    <name type="common">Nematode worm</name>
    <dbReference type="NCBI Taxonomy" id="53992"/>
    <lineage>
        <taxon>Eukaryota</taxon>
        <taxon>Metazoa</taxon>
        <taxon>Ecdysozoa</taxon>
        <taxon>Nematoda</taxon>
        <taxon>Chromadorea</taxon>
        <taxon>Rhabditida</taxon>
        <taxon>Rhabditina</taxon>
        <taxon>Rhabditomorpha</taxon>
        <taxon>Strongyloidea</taxon>
        <taxon>Strongylidae</taxon>
        <taxon>Cylicocyclus</taxon>
    </lineage>
</organism>
<keyword evidence="1" id="KW-0732">Signal</keyword>
<dbReference type="EMBL" id="CATQJL010000001">
    <property type="protein sequence ID" value="CAJ0591471.1"/>
    <property type="molecule type" value="Genomic_DNA"/>
</dbReference>
<dbReference type="SUPFAM" id="SSF57501">
    <property type="entry name" value="Cystine-knot cytokines"/>
    <property type="match status" value="1"/>
</dbReference>
<dbReference type="InterPro" id="IPR029034">
    <property type="entry name" value="Cystine-knot_cytokine"/>
</dbReference>
<keyword evidence="3" id="KW-1185">Reference proteome</keyword>
<gene>
    <name evidence="2" type="ORF">CYNAS_LOCUS3454</name>
</gene>
<accession>A0AA36GJ85</accession>
<name>A0AA36GJ85_CYLNA</name>